<dbReference type="InterPro" id="IPR004158">
    <property type="entry name" value="DUF247_pln"/>
</dbReference>
<gene>
    <name evidence="3" type="ORF">NC653_028803</name>
</gene>
<proteinExistence type="predicted"/>
<sequence>MSTDDDPSTPLLDDQHADDSNGITVQEKIKITEALLPCSTTRQNGGRGSASTSIDTVQTTSCQEEICIYHVPEKIRRVNSHAYDPQVICIGPIHQEKEVEFMKKLKGAYFDQFLNRLPEEKRAVLQQGLESTIKDCVDEIRKCYADDFSLDEKPFLKMIKCDAVFILELFLKTGEYERDGNKSQDGNKYDYIIGNPWRENAVQLDLILLENQLPFFILDKLYKIATIHIKPAGCCCFLELACQYFKKYGKKETNPHKILHFTDLVRFFLSSGHPCADSSTQNTCCKRATRLEEAGMKFKPMEDACLLDIKAWSGGQEREGIKEGELHIPILEIDEYTECLLRNLMALEQCHFPNEAYICQYANFLDSLVDNDKDADLLIESKVIINRLGESAAVAKLINNLCRNIIVITNEVPSCYNSLAKELNDYSDIWYNQIKAYLRRHFFRNVVAGTATVVGLIVLIIKIVKFSRSF</sequence>
<dbReference type="Proteomes" id="UP001164929">
    <property type="component" value="Chromosome 12"/>
</dbReference>
<organism evidence="3 4">
    <name type="scientific">Populus alba x Populus x berolinensis</name>
    <dbReference type="NCBI Taxonomy" id="444605"/>
    <lineage>
        <taxon>Eukaryota</taxon>
        <taxon>Viridiplantae</taxon>
        <taxon>Streptophyta</taxon>
        <taxon>Embryophyta</taxon>
        <taxon>Tracheophyta</taxon>
        <taxon>Spermatophyta</taxon>
        <taxon>Magnoliopsida</taxon>
        <taxon>eudicotyledons</taxon>
        <taxon>Gunneridae</taxon>
        <taxon>Pentapetalae</taxon>
        <taxon>rosids</taxon>
        <taxon>fabids</taxon>
        <taxon>Malpighiales</taxon>
        <taxon>Salicaceae</taxon>
        <taxon>Saliceae</taxon>
        <taxon>Populus</taxon>
    </lineage>
</organism>
<evidence type="ECO:0000313" key="3">
    <source>
        <dbReference type="EMBL" id="KAJ6976744.1"/>
    </source>
</evidence>
<dbReference type="PANTHER" id="PTHR31170:SF9">
    <property type="entry name" value="PROTEIN, PUTATIVE (DUF247)-RELATED"/>
    <property type="match status" value="1"/>
</dbReference>
<protein>
    <submittedName>
        <fullName evidence="3">Uncharacterized protein</fullName>
    </submittedName>
</protein>
<accession>A0AAD6M0M1</accession>
<evidence type="ECO:0000256" key="2">
    <source>
        <dbReference type="SAM" id="Phobius"/>
    </source>
</evidence>
<feature type="region of interest" description="Disordered" evidence="1">
    <location>
        <begin position="1"/>
        <end position="22"/>
    </location>
</feature>
<reference evidence="3" key="1">
    <citation type="journal article" date="2023" name="Mol. Ecol. Resour.">
        <title>Chromosome-level genome assembly of a triploid poplar Populus alba 'Berolinensis'.</title>
        <authorList>
            <person name="Chen S."/>
            <person name="Yu Y."/>
            <person name="Wang X."/>
            <person name="Wang S."/>
            <person name="Zhang T."/>
            <person name="Zhou Y."/>
            <person name="He R."/>
            <person name="Meng N."/>
            <person name="Wang Y."/>
            <person name="Liu W."/>
            <person name="Liu Z."/>
            <person name="Liu J."/>
            <person name="Guo Q."/>
            <person name="Huang H."/>
            <person name="Sederoff R.R."/>
            <person name="Wang G."/>
            <person name="Qu G."/>
            <person name="Chen S."/>
        </authorList>
    </citation>
    <scope>NUCLEOTIDE SEQUENCE</scope>
    <source>
        <strain evidence="3">SC-2020</strain>
    </source>
</reference>
<dbReference type="Pfam" id="PF03140">
    <property type="entry name" value="DUF247"/>
    <property type="match status" value="1"/>
</dbReference>
<evidence type="ECO:0000256" key="1">
    <source>
        <dbReference type="SAM" id="MobiDB-lite"/>
    </source>
</evidence>
<feature type="transmembrane region" description="Helical" evidence="2">
    <location>
        <begin position="442"/>
        <end position="464"/>
    </location>
</feature>
<keyword evidence="4" id="KW-1185">Reference proteome</keyword>
<keyword evidence="2" id="KW-0812">Transmembrane</keyword>
<dbReference type="AlphaFoldDB" id="A0AAD6M0M1"/>
<name>A0AAD6M0M1_9ROSI</name>
<dbReference type="EMBL" id="JAQIZT010000012">
    <property type="protein sequence ID" value="KAJ6976744.1"/>
    <property type="molecule type" value="Genomic_DNA"/>
</dbReference>
<keyword evidence="2" id="KW-1133">Transmembrane helix</keyword>
<keyword evidence="2" id="KW-0472">Membrane</keyword>
<evidence type="ECO:0000313" key="4">
    <source>
        <dbReference type="Proteomes" id="UP001164929"/>
    </source>
</evidence>
<comment type="caution">
    <text evidence="3">The sequence shown here is derived from an EMBL/GenBank/DDBJ whole genome shotgun (WGS) entry which is preliminary data.</text>
</comment>
<dbReference type="PANTHER" id="PTHR31170">
    <property type="entry name" value="BNAC04G53230D PROTEIN"/>
    <property type="match status" value="1"/>
</dbReference>